<dbReference type="InterPro" id="IPR036610">
    <property type="entry name" value="PEBP-like_sf"/>
</dbReference>
<evidence type="ECO:0000313" key="3">
    <source>
        <dbReference type="EMBL" id="KAJ4477902.1"/>
    </source>
</evidence>
<dbReference type="InterPro" id="IPR008914">
    <property type="entry name" value="PEBP"/>
</dbReference>
<dbReference type="AlphaFoldDB" id="A0A9W9ACU2"/>
<feature type="compositionally biased region" description="Low complexity" evidence="2">
    <location>
        <begin position="91"/>
        <end position="105"/>
    </location>
</feature>
<dbReference type="PANTHER" id="PTHR11362">
    <property type="entry name" value="PHOSPHATIDYLETHANOLAMINE-BINDING PROTEIN"/>
    <property type="match status" value="1"/>
</dbReference>
<proteinExistence type="predicted"/>
<feature type="compositionally biased region" description="Basic residues" evidence="2">
    <location>
        <begin position="79"/>
        <end position="90"/>
    </location>
</feature>
<comment type="caution">
    <text evidence="3">The sequence shown here is derived from an EMBL/GenBank/DDBJ whole genome shotgun (WGS) entry which is preliminary data.</text>
</comment>
<accession>A0A9W9ACU2</accession>
<dbReference type="SUPFAM" id="SSF49777">
    <property type="entry name" value="PEBP-like"/>
    <property type="match status" value="1"/>
</dbReference>
<organism evidence="3 4">
    <name type="scientific">Lentinula lateritia</name>
    <dbReference type="NCBI Taxonomy" id="40482"/>
    <lineage>
        <taxon>Eukaryota</taxon>
        <taxon>Fungi</taxon>
        <taxon>Dikarya</taxon>
        <taxon>Basidiomycota</taxon>
        <taxon>Agaricomycotina</taxon>
        <taxon>Agaricomycetes</taxon>
        <taxon>Agaricomycetidae</taxon>
        <taxon>Agaricales</taxon>
        <taxon>Marasmiineae</taxon>
        <taxon>Omphalotaceae</taxon>
        <taxon>Lentinula</taxon>
    </lineage>
</organism>
<dbReference type="Proteomes" id="UP001150238">
    <property type="component" value="Unassembled WGS sequence"/>
</dbReference>
<feature type="region of interest" description="Disordered" evidence="2">
    <location>
        <begin position="61"/>
        <end position="107"/>
    </location>
</feature>
<feature type="compositionally biased region" description="Low complexity" evidence="2">
    <location>
        <begin position="66"/>
        <end position="75"/>
    </location>
</feature>
<sequence>MFALPLRRTCHVARVIAVRRSVSVSAPNNAEAIEATVLKEVVSPSVLGKIEAAATKPSTSTVTHLPAKAKAKAPALTSGRRKFASSRKRTTSTPTPVDPATTTVNTKRRPQISVDKPKNWNRPIAEGVLPAYDEALKLIMRDSEDLSKEARKVGKEIDALEAQAAAEEAQGNTEKFNSILEELESLRKKYQIISVQSQINMPSVRWTVNNAQLDPWNPAHLHLAEQRWRGQGALDLLMERIHQMHVVPDLLPGVHPSLDLHVTVPYPLNKQFKRSMKSGGKSIVGVEPGSFLSPTQTARAPGLWAHAWHSDVRLYTMVMLDPDVPNEETRSFTTFLHWMKPNIPVSAVANPRAFISPSLLNSHTTYVPPHPQQGTPYHRYTILLLPQPAKSVYSLNTEAKFFKDLAKHNAERETVGARINELTTKKAKAKGQGEVKGLTPAEFEELKTLSKQFITTHAELSVSSPTSWPLPLLKEHTTSQWLDIPVVPDSQRRGFNLRQFIREWGLSGSDDSTLKDVGGSALGGGTSEQSLPGLRAQVNGGKGLGTEENNAVVVGGGVHMFRELWDETVSGVFEVSVAEGRENEEKYALPKKVDRYEDLKGVRKYI</sequence>
<reference evidence="3" key="2">
    <citation type="journal article" date="2023" name="Proc. Natl. Acad. Sci. U.S.A.">
        <title>A global phylogenomic analysis of the shiitake genus Lentinula.</title>
        <authorList>
            <person name="Sierra-Patev S."/>
            <person name="Min B."/>
            <person name="Naranjo-Ortiz M."/>
            <person name="Looney B."/>
            <person name="Konkel Z."/>
            <person name="Slot J.C."/>
            <person name="Sakamoto Y."/>
            <person name="Steenwyk J.L."/>
            <person name="Rokas A."/>
            <person name="Carro J."/>
            <person name="Camarero S."/>
            <person name="Ferreira P."/>
            <person name="Molpeceres G."/>
            <person name="Ruiz-Duenas F.J."/>
            <person name="Serrano A."/>
            <person name="Henrissat B."/>
            <person name="Drula E."/>
            <person name="Hughes K.W."/>
            <person name="Mata J.L."/>
            <person name="Ishikawa N.K."/>
            <person name="Vargas-Isla R."/>
            <person name="Ushijima S."/>
            <person name="Smith C.A."/>
            <person name="Donoghue J."/>
            <person name="Ahrendt S."/>
            <person name="Andreopoulos W."/>
            <person name="He G."/>
            <person name="LaButti K."/>
            <person name="Lipzen A."/>
            <person name="Ng V."/>
            <person name="Riley R."/>
            <person name="Sandor L."/>
            <person name="Barry K."/>
            <person name="Martinez A.T."/>
            <person name="Xiao Y."/>
            <person name="Gibbons J.G."/>
            <person name="Terashima K."/>
            <person name="Grigoriev I.V."/>
            <person name="Hibbett D."/>
        </authorList>
    </citation>
    <scope>NUCLEOTIDE SEQUENCE</scope>
    <source>
        <strain evidence="3">Sp2 HRB7682 ss15</strain>
    </source>
</reference>
<evidence type="ECO:0000256" key="1">
    <source>
        <dbReference type="SAM" id="Coils"/>
    </source>
</evidence>
<keyword evidence="1" id="KW-0175">Coiled coil</keyword>
<name>A0A9W9ACU2_9AGAR</name>
<reference evidence="3" key="1">
    <citation type="submission" date="2022-08" db="EMBL/GenBank/DDBJ databases">
        <authorList>
            <consortium name="DOE Joint Genome Institute"/>
            <person name="Min B."/>
            <person name="Riley R."/>
            <person name="Sierra-Patev S."/>
            <person name="Naranjo-Ortiz M."/>
            <person name="Looney B."/>
            <person name="Konkel Z."/>
            <person name="Slot J.C."/>
            <person name="Sakamoto Y."/>
            <person name="Steenwyk J.L."/>
            <person name="Rokas A."/>
            <person name="Carro J."/>
            <person name="Camarero S."/>
            <person name="Ferreira P."/>
            <person name="Molpeceres G."/>
            <person name="Ruiz-Duenas F.J."/>
            <person name="Serrano A."/>
            <person name="Henrissat B."/>
            <person name="Drula E."/>
            <person name="Hughes K.W."/>
            <person name="Mata J.L."/>
            <person name="Ishikawa N.K."/>
            <person name="Vargas-Isla R."/>
            <person name="Ushijima S."/>
            <person name="Smith C.A."/>
            <person name="Ahrendt S."/>
            <person name="Andreopoulos W."/>
            <person name="He G."/>
            <person name="Labutti K."/>
            <person name="Lipzen A."/>
            <person name="Ng V."/>
            <person name="Sandor L."/>
            <person name="Barry K."/>
            <person name="Martinez A.T."/>
            <person name="Xiao Y."/>
            <person name="Gibbons J.G."/>
            <person name="Terashima K."/>
            <person name="Hibbett D.S."/>
            <person name="Grigoriev I.V."/>
        </authorList>
    </citation>
    <scope>NUCLEOTIDE SEQUENCE</scope>
    <source>
        <strain evidence="3">Sp2 HRB7682 ss15</strain>
    </source>
</reference>
<dbReference type="Pfam" id="PF01161">
    <property type="entry name" value="PBP"/>
    <property type="match status" value="1"/>
</dbReference>
<dbReference type="Gene3D" id="1.20.58.1180">
    <property type="match status" value="1"/>
</dbReference>
<evidence type="ECO:0000256" key="2">
    <source>
        <dbReference type="SAM" id="MobiDB-lite"/>
    </source>
</evidence>
<dbReference type="CDD" id="cd00866">
    <property type="entry name" value="PEBP_euk"/>
    <property type="match status" value="1"/>
</dbReference>
<protein>
    <recommendedName>
        <fullName evidence="5">PEBP-like protein</fullName>
    </recommendedName>
</protein>
<dbReference type="Gene3D" id="3.90.280.10">
    <property type="entry name" value="PEBP-like"/>
    <property type="match status" value="1"/>
</dbReference>
<dbReference type="PANTHER" id="PTHR11362:SF82">
    <property type="entry name" value="PHOSPHATIDYLETHANOLAMINE-BINDING PROTEIN 4"/>
    <property type="match status" value="1"/>
</dbReference>
<dbReference type="EMBL" id="JANVFS010000018">
    <property type="protein sequence ID" value="KAJ4477902.1"/>
    <property type="molecule type" value="Genomic_DNA"/>
</dbReference>
<dbReference type="InterPro" id="IPR035810">
    <property type="entry name" value="PEBP_euk"/>
</dbReference>
<evidence type="ECO:0008006" key="5">
    <source>
        <dbReference type="Google" id="ProtNLM"/>
    </source>
</evidence>
<evidence type="ECO:0000313" key="4">
    <source>
        <dbReference type="Proteomes" id="UP001150238"/>
    </source>
</evidence>
<feature type="coiled-coil region" evidence="1">
    <location>
        <begin position="143"/>
        <end position="186"/>
    </location>
</feature>
<gene>
    <name evidence="3" type="ORF">C8J55DRAFT_606615</name>
</gene>